<evidence type="ECO:0000313" key="8">
    <source>
        <dbReference type="EMBL" id="OCF36564.1"/>
    </source>
</evidence>
<dbReference type="CDD" id="cd15489">
    <property type="entry name" value="PHD_SF"/>
    <property type="match status" value="1"/>
</dbReference>
<evidence type="ECO:0000256" key="4">
    <source>
        <dbReference type="ARBA" id="ARBA00022833"/>
    </source>
</evidence>
<reference evidence="8 9" key="1">
    <citation type="submission" date="2013-07" db="EMBL/GenBank/DDBJ databases">
        <title>The Genome Sequence of Cryptococcus heveanensis BCC8398.</title>
        <authorList>
            <consortium name="The Broad Institute Genome Sequencing Platform"/>
            <person name="Cuomo C."/>
            <person name="Litvintseva A."/>
            <person name="Chen Y."/>
            <person name="Heitman J."/>
            <person name="Sun S."/>
            <person name="Springer D."/>
            <person name="Dromer F."/>
            <person name="Young S.K."/>
            <person name="Zeng Q."/>
            <person name="Gargeya S."/>
            <person name="Fitzgerald M."/>
            <person name="Abouelleil A."/>
            <person name="Alvarado L."/>
            <person name="Berlin A.M."/>
            <person name="Chapman S.B."/>
            <person name="Dewar J."/>
            <person name="Goldberg J."/>
            <person name="Griggs A."/>
            <person name="Gujja S."/>
            <person name="Hansen M."/>
            <person name="Howarth C."/>
            <person name="Imamovic A."/>
            <person name="Larimer J."/>
            <person name="McCowan C."/>
            <person name="Murphy C."/>
            <person name="Pearson M."/>
            <person name="Priest M."/>
            <person name="Roberts A."/>
            <person name="Saif S."/>
            <person name="Shea T."/>
            <person name="Sykes S."/>
            <person name="Wortman J."/>
            <person name="Nusbaum C."/>
            <person name="Birren B."/>
        </authorList>
    </citation>
    <scope>NUCLEOTIDE SEQUENCE [LARGE SCALE GENOMIC DNA]</scope>
    <source>
        <strain evidence="8 9">BCC8398</strain>
    </source>
</reference>
<evidence type="ECO:0000256" key="3">
    <source>
        <dbReference type="ARBA" id="ARBA00022771"/>
    </source>
</evidence>
<evidence type="ECO:0000256" key="5">
    <source>
        <dbReference type="ARBA" id="ARBA00023242"/>
    </source>
</evidence>
<feature type="compositionally biased region" description="Low complexity" evidence="6">
    <location>
        <begin position="360"/>
        <end position="381"/>
    </location>
</feature>
<dbReference type="SMART" id="SM00298">
    <property type="entry name" value="CHROMO"/>
    <property type="match status" value="1"/>
</dbReference>
<dbReference type="InterPro" id="IPR013083">
    <property type="entry name" value="Znf_RING/FYVE/PHD"/>
</dbReference>
<feature type="compositionally biased region" description="Acidic residues" evidence="6">
    <location>
        <begin position="640"/>
        <end position="659"/>
    </location>
</feature>
<feature type="domain" description="Chromo" evidence="7">
    <location>
        <begin position="883"/>
        <end position="950"/>
    </location>
</feature>
<dbReference type="InterPro" id="IPR001965">
    <property type="entry name" value="Znf_PHD"/>
</dbReference>
<dbReference type="PROSITE" id="PS00598">
    <property type="entry name" value="CHROMO_1"/>
    <property type="match status" value="1"/>
</dbReference>
<dbReference type="EMBL" id="KI669495">
    <property type="protein sequence ID" value="OCF36564.1"/>
    <property type="molecule type" value="Genomic_DNA"/>
</dbReference>
<feature type="compositionally biased region" description="Basic and acidic residues" evidence="6">
    <location>
        <begin position="97"/>
        <end position="128"/>
    </location>
</feature>
<keyword evidence="2" id="KW-0479">Metal-binding</keyword>
<reference evidence="9" key="2">
    <citation type="submission" date="2013-12" db="EMBL/GenBank/DDBJ databases">
        <title>Evolution of pathogenesis and genome organization in the Tremellales.</title>
        <authorList>
            <person name="Cuomo C."/>
            <person name="Litvintseva A."/>
            <person name="Heitman J."/>
            <person name="Chen Y."/>
            <person name="Sun S."/>
            <person name="Springer D."/>
            <person name="Dromer F."/>
            <person name="Young S."/>
            <person name="Zeng Q."/>
            <person name="Chapman S."/>
            <person name="Gujja S."/>
            <person name="Saif S."/>
            <person name="Birren B."/>
        </authorList>
    </citation>
    <scope>NUCLEOTIDE SEQUENCE [LARGE SCALE GENOMIC DNA]</scope>
    <source>
        <strain evidence="9">BCC8398</strain>
    </source>
</reference>
<dbReference type="SUPFAM" id="SSF54160">
    <property type="entry name" value="Chromo domain-like"/>
    <property type="match status" value="1"/>
</dbReference>
<dbReference type="InterPro" id="IPR016197">
    <property type="entry name" value="Chromo-like_dom_sf"/>
</dbReference>
<comment type="subcellular location">
    <subcellularLocation>
        <location evidence="1">Nucleus</location>
    </subcellularLocation>
</comment>
<feature type="compositionally biased region" description="Acidic residues" evidence="6">
    <location>
        <begin position="1025"/>
        <end position="1043"/>
    </location>
</feature>
<feature type="compositionally biased region" description="Basic residues" evidence="6">
    <location>
        <begin position="618"/>
        <end position="627"/>
    </location>
</feature>
<dbReference type="InterPro" id="IPR000953">
    <property type="entry name" value="Chromo/chromo_shadow_dom"/>
</dbReference>
<dbReference type="Proteomes" id="UP000092666">
    <property type="component" value="Unassembled WGS sequence"/>
</dbReference>
<feature type="compositionally biased region" description="Polar residues" evidence="6">
    <location>
        <begin position="187"/>
        <end position="196"/>
    </location>
</feature>
<feature type="compositionally biased region" description="Polar residues" evidence="6">
    <location>
        <begin position="52"/>
        <end position="71"/>
    </location>
</feature>
<evidence type="ECO:0000256" key="6">
    <source>
        <dbReference type="SAM" id="MobiDB-lite"/>
    </source>
</evidence>
<gene>
    <name evidence="8" type="ORF">I316_01815</name>
</gene>
<dbReference type="SMART" id="SM00249">
    <property type="entry name" value="PHD"/>
    <property type="match status" value="1"/>
</dbReference>
<feature type="region of interest" description="Disordered" evidence="6">
    <location>
        <begin position="964"/>
        <end position="1051"/>
    </location>
</feature>
<protein>
    <recommendedName>
        <fullName evidence="7">Chromo domain-containing protein</fullName>
    </recommendedName>
</protein>
<dbReference type="Gene3D" id="2.40.50.40">
    <property type="match status" value="1"/>
</dbReference>
<keyword evidence="4" id="KW-0862">Zinc</keyword>
<feature type="compositionally biased region" description="Basic and acidic residues" evidence="6">
    <location>
        <begin position="980"/>
        <end position="989"/>
    </location>
</feature>
<dbReference type="InterPro" id="IPR023780">
    <property type="entry name" value="Chromo_domain"/>
</dbReference>
<evidence type="ECO:0000256" key="2">
    <source>
        <dbReference type="ARBA" id="ARBA00022723"/>
    </source>
</evidence>
<dbReference type="Gene3D" id="3.30.40.10">
    <property type="entry name" value="Zinc/RING finger domain, C3HC4 (zinc finger)"/>
    <property type="match status" value="1"/>
</dbReference>
<keyword evidence="3" id="KW-0863">Zinc-finger</keyword>
<feature type="region of interest" description="Disordered" evidence="6">
    <location>
        <begin position="1"/>
        <end position="132"/>
    </location>
</feature>
<keyword evidence="5" id="KW-0539">Nucleus</keyword>
<feature type="compositionally biased region" description="Polar residues" evidence="6">
    <location>
        <begin position="681"/>
        <end position="710"/>
    </location>
</feature>
<feature type="compositionally biased region" description="Basic and acidic residues" evidence="6">
    <location>
        <begin position="11"/>
        <end position="21"/>
    </location>
</feature>
<dbReference type="OrthoDB" id="436852at2759"/>
<dbReference type="AlphaFoldDB" id="A0A1B9GZZ2"/>
<dbReference type="Pfam" id="PF00385">
    <property type="entry name" value="Chromo"/>
    <property type="match status" value="1"/>
</dbReference>
<feature type="compositionally biased region" description="Polar residues" evidence="6">
    <location>
        <begin position="382"/>
        <end position="401"/>
    </location>
</feature>
<sequence>MTSLILGGLPRFRDESVREGVGEGNELDYDYNNGNDIDGVNNEQRDDDRSRSFWSQTEYRATTHGNDSASASRYAGSLNAKPDSARASMPPSAPSRWDYERPHPQNDHHRIHDTHDPGRIDGSSERPPRTYRSSTAFAFGNDLDAHRDNPSTTAFNANAGLAASSSISASSAPLGRIPRDDRKQFGPSRSSSGQTPAPTPSSSISITQELHRMTQLLISSDTLARKTKRESEKRLENIDDALEARMTVMNDLLGEVRDLLEGEKQGREEVMVKFDSVIGRLDSLEGRLQSLQNTSGRGSPSRIARDRHDASDGGVAATHRPDSVEEGGGRSASRSRESSGYSTAREAVVSGNLDRDDYRSPSPSRSQRMTSSSFSSPSGQQILQRQARSRGGPTSQAQTQLHPGKQPTFQRDDLHDSYRQPNSSEVPAFLDFAHDAVNACTRATQADSVAALSTTSFGQPNGNAISMTLNNDFRPHQQHKMSEDIGLDFNVIDTPQDLGVGDTGGLFIDIDGDEFQPPDMNMNVEIDVNNPPRTTIAMESAGVNPRDIMRPPKAITPAPPAVLEMTSAQVEKEGEMNGSRSRNTQKLVTAANAREKRKSAAASELAHANSDGEDGAPRSKRVKHRAAAPKPTPSSVEIATDSEADLDSDSASDSEDDNKEIDKPPARRPFPSRLPAPPDNVKTSPIASQKQKCARTPKSTSNKDLSPNASNRRRSGRKFAIATATVKKSESPISIASSQSSYITKKKRTYSHSSKYTQAGTARVRKYRGAVRLAEKCLATSDGIKKTEGEWPRKGPNTARGRLEEIICDVCKGRCHWSCAGIPEEKDMTNETWICPDCTYRIEEEETDRELIDTVQQIKCIRFNCILREKRALDHEEGEEAMYFVERIVGRRCAKIDPDTGEKAYEYLVKWDGYGMDECTWEPPSNLAPHSTRLHEAFLQKVERTHSNLEAGVCVLPEAKHHWDEVTGKPKGTGSQSGDGSEREGRDGDRSDDDEENGDGGKYRDGKNENPKEGGHAGVHNNGADEAEAEAENDELEGEEDESMATGGSES</sequence>
<feature type="region of interest" description="Disordered" evidence="6">
    <location>
        <begin position="290"/>
        <end position="422"/>
    </location>
</feature>
<dbReference type="InterPro" id="IPR023779">
    <property type="entry name" value="Chromodomain_CS"/>
</dbReference>
<evidence type="ECO:0000256" key="1">
    <source>
        <dbReference type="ARBA" id="ARBA00004123"/>
    </source>
</evidence>
<dbReference type="PANTHER" id="PTHR22812">
    <property type="entry name" value="CHROMOBOX PROTEIN"/>
    <property type="match status" value="1"/>
</dbReference>
<dbReference type="PROSITE" id="PS50013">
    <property type="entry name" value="CHROMO_2"/>
    <property type="match status" value="1"/>
</dbReference>
<dbReference type="STRING" id="1296120.A0A1B9GZZ2"/>
<dbReference type="GO" id="GO:0006338">
    <property type="term" value="P:chromatin remodeling"/>
    <property type="evidence" value="ECO:0007669"/>
    <property type="project" value="UniProtKB-ARBA"/>
</dbReference>
<feature type="compositionally biased region" description="Polar residues" evidence="6">
    <location>
        <begin position="578"/>
        <end position="587"/>
    </location>
</feature>
<organism evidence="8 9">
    <name type="scientific">Kwoniella heveanensis BCC8398</name>
    <dbReference type="NCBI Taxonomy" id="1296120"/>
    <lineage>
        <taxon>Eukaryota</taxon>
        <taxon>Fungi</taxon>
        <taxon>Dikarya</taxon>
        <taxon>Basidiomycota</taxon>
        <taxon>Agaricomycotina</taxon>
        <taxon>Tremellomycetes</taxon>
        <taxon>Tremellales</taxon>
        <taxon>Cryptococcaceae</taxon>
        <taxon>Kwoniella</taxon>
    </lineage>
</organism>
<evidence type="ECO:0000259" key="7">
    <source>
        <dbReference type="PROSITE" id="PS50013"/>
    </source>
</evidence>
<dbReference type="GO" id="GO:0008270">
    <property type="term" value="F:zinc ion binding"/>
    <property type="evidence" value="ECO:0007669"/>
    <property type="project" value="UniProtKB-KW"/>
</dbReference>
<feature type="region of interest" description="Disordered" evidence="6">
    <location>
        <begin position="164"/>
        <end position="203"/>
    </location>
</feature>
<accession>A0A1B9GZZ2</accession>
<dbReference type="InterPro" id="IPR051219">
    <property type="entry name" value="Heterochromatin_chromo-domain"/>
</dbReference>
<name>A0A1B9GZZ2_9TREE</name>
<dbReference type="GO" id="GO:0005634">
    <property type="term" value="C:nucleus"/>
    <property type="evidence" value="ECO:0007669"/>
    <property type="project" value="UniProtKB-SubCell"/>
</dbReference>
<proteinExistence type="predicted"/>
<feature type="compositionally biased region" description="Low complexity" evidence="6">
    <location>
        <begin position="30"/>
        <end position="42"/>
    </location>
</feature>
<keyword evidence="9" id="KW-1185">Reference proteome</keyword>
<feature type="region of interest" description="Disordered" evidence="6">
    <location>
        <begin position="569"/>
        <end position="717"/>
    </location>
</feature>
<evidence type="ECO:0000313" key="9">
    <source>
        <dbReference type="Proteomes" id="UP000092666"/>
    </source>
</evidence>
<feature type="compositionally biased region" description="Basic and acidic residues" evidence="6">
    <location>
        <begin position="999"/>
        <end position="1015"/>
    </location>
</feature>